<sequence length="161" mass="17621">MVGYRARQLAAIRDAVAAAREALRCNGTDDPLVFARAFVAQGGIQLPGRADDVAARRSLGEQLLRALASGVRHRPENPDLQREIDRVHNEVQWVAAQRDDKIVGFFLQLPTQARRSPTVEALSHSNSGLGPGVFRKGDIVVLQPECDGARFIAVLEDEIEC</sequence>
<dbReference type="RefSeq" id="WP_004999256.1">
    <property type="nucleotide sequence ID" value="NZ_CH672427.1"/>
</dbReference>
<dbReference type="HOGENOM" id="CLU_1651069_0_0_6"/>
<dbReference type="Proteomes" id="UP000003374">
    <property type="component" value="Unassembled WGS sequence"/>
</dbReference>
<accession>A4BUU3</accession>
<protein>
    <submittedName>
        <fullName evidence="1">Uncharacterized protein</fullName>
    </submittedName>
</protein>
<keyword evidence="2" id="KW-1185">Reference proteome</keyword>
<gene>
    <name evidence="1" type="ORF">NB231_01813</name>
</gene>
<dbReference type="EMBL" id="AAOF01000020">
    <property type="protein sequence ID" value="EAR20547.1"/>
    <property type="molecule type" value="Genomic_DNA"/>
</dbReference>
<evidence type="ECO:0000313" key="1">
    <source>
        <dbReference type="EMBL" id="EAR20547.1"/>
    </source>
</evidence>
<dbReference type="AlphaFoldDB" id="A4BUU3"/>
<reference evidence="1 2" key="1">
    <citation type="submission" date="2006-02" db="EMBL/GenBank/DDBJ databases">
        <authorList>
            <person name="Waterbury J."/>
            <person name="Ferriera S."/>
            <person name="Johnson J."/>
            <person name="Kravitz S."/>
            <person name="Halpern A."/>
            <person name="Remington K."/>
            <person name="Beeson K."/>
            <person name="Tran B."/>
            <person name="Rogers Y.-H."/>
            <person name="Friedman R."/>
            <person name="Venter J.C."/>
        </authorList>
    </citation>
    <scope>NUCLEOTIDE SEQUENCE [LARGE SCALE GENOMIC DNA]</scope>
    <source>
        <strain evidence="1 2">Nb-231</strain>
    </source>
</reference>
<proteinExistence type="predicted"/>
<dbReference type="STRING" id="314278.NB231_01813"/>
<organism evidence="1 2">
    <name type="scientific">Nitrococcus mobilis Nb-231</name>
    <dbReference type="NCBI Taxonomy" id="314278"/>
    <lineage>
        <taxon>Bacteria</taxon>
        <taxon>Pseudomonadati</taxon>
        <taxon>Pseudomonadota</taxon>
        <taxon>Gammaproteobacteria</taxon>
        <taxon>Chromatiales</taxon>
        <taxon>Ectothiorhodospiraceae</taxon>
        <taxon>Nitrococcus</taxon>
    </lineage>
</organism>
<evidence type="ECO:0000313" key="2">
    <source>
        <dbReference type="Proteomes" id="UP000003374"/>
    </source>
</evidence>
<name>A4BUU3_9GAMM</name>
<comment type="caution">
    <text evidence="1">The sequence shown here is derived from an EMBL/GenBank/DDBJ whole genome shotgun (WGS) entry which is preliminary data.</text>
</comment>